<feature type="compositionally biased region" description="Basic and acidic residues" evidence="1">
    <location>
        <begin position="84"/>
        <end position="119"/>
    </location>
</feature>
<dbReference type="EMBL" id="PQXI01000214">
    <property type="protein sequence ID" value="TGO21511.1"/>
    <property type="molecule type" value="Genomic_DNA"/>
</dbReference>
<keyword evidence="3" id="KW-1185">Reference proteome</keyword>
<comment type="caution">
    <text evidence="2">The sequence shown here is derived from an EMBL/GenBank/DDBJ whole genome shotgun (WGS) entry which is preliminary data.</text>
</comment>
<evidence type="ECO:0000313" key="3">
    <source>
        <dbReference type="Proteomes" id="UP000297910"/>
    </source>
</evidence>
<feature type="region of interest" description="Disordered" evidence="1">
    <location>
        <begin position="84"/>
        <end position="173"/>
    </location>
</feature>
<dbReference type="AlphaFoldDB" id="A0A4Z1FIY0"/>
<organism evidence="2 3">
    <name type="scientific">Botrytis paeoniae</name>
    <dbReference type="NCBI Taxonomy" id="278948"/>
    <lineage>
        <taxon>Eukaryota</taxon>
        <taxon>Fungi</taxon>
        <taxon>Dikarya</taxon>
        <taxon>Ascomycota</taxon>
        <taxon>Pezizomycotina</taxon>
        <taxon>Leotiomycetes</taxon>
        <taxon>Helotiales</taxon>
        <taxon>Sclerotiniaceae</taxon>
        <taxon>Botrytis</taxon>
    </lineage>
</organism>
<dbReference type="Proteomes" id="UP000297910">
    <property type="component" value="Unassembled WGS sequence"/>
</dbReference>
<evidence type="ECO:0000313" key="2">
    <source>
        <dbReference type="EMBL" id="TGO21511.1"/>
    </source>
</evidence>
<reference evidence="2 3" key="1">
    <citation type="submission" date="2017-12" db="EMBL/GenBank/DDBJ databases">
        <title>Comparative genomics of Botrytis spp.</title>
        <authorList>
            <person name="Valero-Jimenez C.A."/>
            <person name="Tapia P."/>
            <person name="Veloso J."/>
            <person name="Silva-Moreno E."/>
            <person name="Staats M."/>
            <person name="Valdes J.H."/>
            <person name="Van Kan J.A.L."/>
        </authorList>
    </citation>
    <scope>NUCLEOTIDE SEQUENCE [LARGE SCALE GENOMIC DNA]</scope>
    <source>
        <strain evidence="2 3">Bp0003</strain>
    </source>
</reference>
<sequence length="173" mass="19280">MSSPTQLLSRYPHKILTSFSLILSLNSTYQVCAMKKCTKKNEEEIDNMSITIDLMKGYMYGTALRPVLYGGSGVRRITIFEMMGHEREKDGESREKEELGNMERVKKNRKGEGGKKSEQEGDGPDPTTIKIAEGSSKVSDGSENAKIQSGDQDGKMREEDRSNEASEDVESVD</sequence>
<feature type="compositionally biased region" description="Polar residues" evidence="1">
    <location>
        <begin position="136"/>
        <end position="151"/>
    </location>
</feature>
<proteinExistence type="predicted"/>
<protein>
    <submittedName>
        <fullName evidence="2">Uncharacterized protein</fullName>
    </submittedName>
</protein>
<gene>
    <name evidence="2" type="ORF">BPAE_0215g00030</name>
</gene>
<name>A0A4Z1FIY0_9HELO</name>
<evidence type="ECO:0000256" key="1">
    <source>
        <dbReference type="SAM" id="MobiDB-lite"/>
    </source>
</evidence>
<accession>A0A4Z1FIY0</accession>
<feature type="compositionally biased region" description="Basic and acidic residues" evidence="1">
    <location>
        <begin position="152"/>
        <end position="164"/>
    </location>
</feature>